<dbReference type="EMBL" id="BMCJ01000003">
    <property type="protein sequence ID" value="GGC88976.1"/>
    <property type="molecule type" value="Genomic_DNA"/>
</dbReference>
<keyword evidence="2" id="KW-1185">Reference proteome</keyword>
<comment type="caution">
    <text evidence="1">The sequence shown here is derived from an EMBL/GenBank/DDBJ whole genome shotgun (WGS) entry which is preliminary data.</text>
</comment>
<protein>
    <recommendedName>
        <fullName evidence="3">DUF2553 family protein</fullName>
    </recommendedName>
</protein>
<dbReference type="InterPro" id="IPR020140">
    <property type="entry name" value="Uncharacterised_YusG"/>
</dbReference>
<gene>
    <name evidence="1" type="ORF">GCM10007216_19690</name>
</gene>
<dbReference type="Proteomes" id="UP000619534">
    <property type="component" value="Unassembled WGS sequence"/>
</dbReference>
<evidence type="ECO:0000313" key="2">
    <source>
        <dbReference type="Proteomes" id="UP000619534"/>
    </source>
</evidence>
<accession>A0ABQ1P1K8</accession>
<evidence type="ECO:0000313" key="1">
    <source>
        <dbReference type="EMBL" id="GGC88976.1"/>
    </source>
</evidence>
<dbReference type="RefSeq" id="WP_062445998.1">
    <property type="nucleotide sequence ID" value="NZ_BMCJ01000003.1"/>
</dbReference>
<organism evidence="1 2">
    <name type="scientific">Thalassobacillus devorans</name>
    <dbReference type="NCBI Taxonomy" id="279813"/>
    <lineage>
        <taxon>Bacteria</taxon>
        <taxon>Bacillati</taxon>
        <taxon>Bacillota</taxon>
        <taxon>Bacilli</taxon>
        <taxon>Bacillales</taxon>
        <taxon>Bacillaceae</taxon>
        <taxon>Thalassobacillus</taxon>
    </lineage>
</organism>
<reference evidence="2" key="1">
    <citation type="journal article" date="2019" name="Int. J. Syst. Evol. Microbiol.">
        <title>The Global Catalogue of Microorganisms (GCM) 10K type strain sequencing project: providing services to taxonomists for standard genome sequencing and annotation.</title>
        <authorList>
            <consortium name="The Broad Institute Genomics Platform"/>
            <consortium name="The Broad Institute Genome Sequencing Center for Infectious Disease"/>
            <person name="Wu L."/>
            <person name="Ma J."/>
        </authorList>
    </citation>
    <scope>NUCLEOTIDE SEQUENCE [LARGE SCALE GENOMIC DNA]</scope>
    <source>
        <strain evidence="2">CCM 7282</strain>
    </source>
</reference>
<sequence>MKTENFQLVDITDSINGKLEEGNMNLYLYKEKIGCILMTGEENRYEMIEGFKYQKGKIFRINKVNDIQQYVSDCDLGWC</sequence>
<proteinExistence type="predicted"/>
<evidence type="ECO:0008006" key="3">
    <source>
        <dbReference type="Google" id="ProtNLM"/>
    </source>
</evidence>
<dbReference type="Pfam" id="PF10830">
    <property type="entry name" value="DUF2553"/>
    <property type="match status" value="1"/>
</dbReference>
<name>A0ABQ1P1K8_9BACI</name>